<protein>
    <recommendedName>
        <fullName evidence="3">Sulfotransferase family protein</fullName>
    </recommendedName>
</protein>
<dbReference type="RefSeq" id="WP_404605971.1">
    <property type="nucleotide sequence ID" value="NZ_JBIYDN010000004.1"/>
</dbReference>
<dbReference type="Proteomes" id="UP001620514">
    <property type="component" value="Unassembled WGS sequence"/>
</dbReference>
<gene>
    <name evidence="1" type="ORF">ABH943_001933</name>
</gene>
<organism evidence="1 2">
    <name type="scientific">Caballeronia udeis</name>
    <dbReference type="NCBI Taxonomy" id="1232866"/>
    <lineage>
        <taxon>Bacteria</taxon>
        <taxon>Pseudomonadati</taxon>
        <taxon>Pseudomonadota</taxon>
        <taxon>Betaproteobacteria</taxon>
        <taxon>Burkholderiales</taxon>
        <taxon>Burkholderiaceae</taxon>
        <taxon>Caballeronia</taxon>
    </lineage>
</organism>
<evidence type="ECO:0000313" key="1">
    <source>
        <dbReference type="EMBL" id="MFK4441918.1"/>
    </source>
</evidence>
<name>A0ABW8ME27_9BURK</name>
<evidence type="ECO:0008006" key="3">
    <source>
        <dbReference type="Google" id="ProtNLM"/>
    </source>
</evidence>
<keyword evidence="2" id="KW-1185">Reference proteome</keyword>
<evidence type="ECO:0000313" key="2">
    <source>
        <dbReference type="Proteomes" id="UP001620514"/>
    </source>
</evidence>
<sequence length="379" mass="41969">MTQQSGIAPGAAGDNGHTSIKPAVQDAVVQEKGQSRGIFLHTGWRSAGTWVWSRFRVLQTVTAFYEPLHPILGDLRAADIPALEPTWTSGHPTLSAPYFTEYRPFIQDNLHGVTGYRKSFSTDRFGPVPDTGFPALQAYLKNLCDQTTNQGKTPVFKFCRSLGRLTWFKGAFPEVMHAVVLRNPASQFASGWLLHQQWSNPFFVAAPFRVLGLNQAEPIVRQVIDICGVRLSPAPVTAIDEYAAACEQYVRTVEGDNAYRAFLALWILCALRSADDADLLIDLDRLGQSPEYASELRAQVRAQAGITPGFNGARDLVAETRRNAARMKGIDGRLLRPINASALNFIASQKGSTRSRTDFIEIIKEKLALASELSEQWRY</sequence>
<comment type="caution">
    <text evidence="1">The sequence shown here is derived from an EMBL/GenBank/DDBJ whole genome shotgun (WGS) entry which is preliminary data.</text>
</comment>
<dbReference type="InterPro" id="IPR027417">
    <property type="entry name" value="P-loop_NTPase"/>
</dbReference>
<dbReference type="Gene3D" id="3.40.50.300">
    <property type="entry name" value="P-loop containing nucleotide triphosphate hydrolases"/>
    <property type="match status" value="1"/>
</dbReference>
<dbReference type="EMBL" id="JBIYDN010000004">
    <property type="protein sequence ID" value="MFK4441918.1"/>
    <property type="molecule type" value="Genomic_DNA"/>
</dbReference>
<reference evidence="1 2" key="1">
    <citation type="submission" date="2024-10" db="EMBL/GenBank/DDBJ databases">
        <authorList>
            <person name="Deangelis K."/>
            <person name="Huntemann M."/>
            <person name="Clum A."/>
            <person name="Wang J."/>
            <person name="Palaniappan K."/>
            <person name="Ritter S."/>
            <person name="Chen I.-M."/>
            <person name="Stamatis D."/>
            <person name="Reddy T."/>
            <person name="O'Malley R."/>
            <person name="Daum C."/>
            <person name="Ng V."/>
            <person name="Ivanova N."/>
            <person name="Kyrpides N."/>
            <person name="Woyke T."/>
        </authorList>
    </citation>
    <scope>NUCLEOTIDE SEQUENCE [LARGE SCALE GENOMIC DNA]</scope>
    <source>
        <strain evidence="1 2">GAS97</strain>
    </source>
</reference>
<reference evidence="1 2" key="2">
    <citation type="submission" date="2024-11" db="EMBL/GenBank/DDBJ databases">
        <title>Using genomics to understand microbial adaptation to soil warming.</title>
        <authorList>
            <person name="Deangelis K.M. PhD."/>
        </authorList>
    </citation>
    <scope>NUCLEOTIDE SEQUENCE [LARGE SCALE GENOMIC DNA]</scope>
    <source>
        <strain evidence="1 2">GAS97</strain>
    </source>
</reference>
<dbReference type="SUPFAM" id="SSF52540">
    <property type="entry name" value="P-loop containing nucleoside triphosphate hydrolases"/>
    <property type="match status" value="1"/>
</dbReference>
<proteinExistence type="predicted"/>
<accession>A0ABW8ME27</accession>